<evidence type="ECO:0000256" key="6">
    <source>
        <dbReference type="RuleBase" id="RU004168"/>
    </source>
</evidence>
<dbReference type="PROSITE" id="PS51160">
    <property type="entry name" value="ACYLPHOSPHATASE_3"/>
    <property type="match status" value="1"/>
</dbReference>
<proteinExistence type="inferred from homology"/>
<feature type="active site" evidence="5">
    <location>
        <position position="18"/>
    </location>
</feature>
<dbReference type="EC" id="3.6.1.7" evidence="2 5"/>
<evidence type="ECO:0000256" key="4">
    <source>
        <dbReference type="ARBA" id="ARBA00047645"/>
    </source>
</evidence>
<evidence type="ECO:0000313" key="9">
    <source>
        <dbReference type="EMBL" id="OUQ06416.1"/>
    </source>
</evidence>
<dbReference type="PANTHER" id="PTHR47268">
    <property type="entry name" value="ACYLPHOSPHATASE"/>
    <property type="match status" value="1"/>
</dbReference>
<dbReference type="Proteomes" id="UP000196258">
    <property type="component" value="Unassembled WGS sequence"/>
</dbReference>
<dbReference type="EMBL" id="NFLB01000001">
    <property type="protein sequence ID" value="OUQ06416.1"/>
    <property type="molecule type" value="Genomic_DNA"/>
</dbReference>
<evidence type="ECO:0000313" key="10">
    <source>
        <dbReference type="Proteomes" id="UP000196258"/>
    </source>
</evidence>
<accession>A0A1Y4EKL5</accession>
<sequence length="89" mass="10396">MIRRHYLFYGRVQGVGFRFTTYHLAKKLGLTGWVCNLSNGAVEACFQGEEQVIAYLINELKHTQFIKINKIECEDLKVLKHENNFGIKY</sequence>
<dbReference type="AlphaFoldDB" id="A0A1Y4EKL5"/>
<evidence type="ECO:0000313" key="8">
    <source>
        <dbReference type="EMBL" id="HJF40047.1"/>
    </source>
</evidence>
<reference evidence="8" key="3">
    <citation type="journal article" date="2021" name="PeerJ">
        <title>Extensive microbial diversity within the chicken gut microbiome revealed by metagenomics and culture.</title>
        <authorList>
            <person name="Gilroy R."/>
            <person name="Ravi A."/>
            <person name="Getino M."/>
            <person name="Pursley I."/>
            <person name="Horton D.L."/>
            <person name="Alikhan N.F."/>
            <person name="Baker D."/>
            <person name="Gharbi K."/>
            <person name="Hall N."/>
            <person name="Watson M."/>
            <person name="Adriaenssens E.M."/>
            <person name="Foster-Nyarko E."/>
            <person name="Jarju S."/>
            <person name="Secka A."/>
            <person name="Antonio M."/>
            <person name="Oren A."/>
            <person name="Chaudhuri R.R."/>
            <person name="La Ragione R."/>
            <person name="Hildebrand F."/>
            <person name="Pallen M.J."/>
        </authorList>
    </citation>
    <scope>NUCLEOTIDE SEQUENCE</scope>
    <source>
        <strain evidence="8">CHK193-16274</strain>
    </source>
</reference>
<comment type="caution">
    <text evidence="9">The sequence shown here is derived from an EMBL/GenBank/DDBJ whole genome shotgun (WGS) entry which is preliminary data.</text>
</comment>
<dbReference type="InterPro" id="IPR020456">
    <property type="entry name" value="Acylphosphatase"/>
</dbReference>
<dbReference type="SUPFAM" id="SSF54975">
    <property type="entry name" value="Acylphosphatase/BLUF domain-like"/>
    <property type="match status" value="1"/>
</dbReference>
<dbReference type="PANTHER" id="PTHR47268:SF4">
    <property type="entry name" value="ACYLPHOSPHATASE"/>
    <property type="match status" value="1"/>
</dbReference>
<dbReference type="InterPro" id="IPR036046">
    <property type="entry name" value="Acylphosphatase-like_dom_sf"/>
</dbReference>
<evidence type="ECO:0000256" key="3">
    <source>
        <dbReference type="ARBA" id="ARBA00015991"/>
    </source>
</evidence>
<reference evidence="9" key="2">
    <citation type="journal article" date="2018" name="BMC Genomics">
        <title>Whole genome sequencing and function prediction of 133 gut anaerobes isolated from chicken caecum in pure cultures.</title>
        <authorList>
            <person name="Medvecky M."/>
            <person name="Cejkova D."/>
            <person name="Polansky O."/>
            <person name="Karasova D."/>
            <person name="Kubasova T."/>
            <person name="Cizek A."/>
            <person name="Rychlik I."/>
        </authorList>
    </citation>
    <scope>NUCLEOTIDE SEQUENCE</scope>
    <source>
        <strain evidence="9">An149</strain>
    </source>
</reference>
<dbReference type="InterPro" id="IPR001792">
    <property type="entry name" value="Acylphosphatase-like_dom"/>
</dbReference>
<evidence type="ECO:0000256" key="1">
    <source>
        <dbReference type="ARBA" id="ARBA00005614"/>
    </source>
</evidence>
<evidence type="ECO:0000256" key="5">
    <source>
        <dbReference type="PROSITE-ProRule" id="PRU00520"/>
    </source>
</evidence>
<dbReference type="Pfam" id="PF00708">
    <property type="entry name" value="Acylphosphatase"/>
    <property type="match status" value="1"/>
</dbReference>
<dbReference type="GO" id="GO:0003998">
    <property type="term" value="F:acylphosphatase activity"/>
    <property type="evidence" value="ECO:0007669"/>
    <property type="project" value="UniProtKB-EC"/>
</dbReference>
<comment type="catalytic activity">
    <reaction evidence="4 5">
        <text>an acyl phosphate + H2O = a carboxylate + phosphate + H(+)</text>
        <dbReference type="Rhea" id="RHEA:14965"/>
        <dbReference type="ChEBI" id="CHEBI:15377"/>
        <dbReference type="ChEBI" id="CHEBI:15378"/>
        <dbReference type="ChEBI" id="CHEBI:29067"/>
        <dbReference type="ChEBI" id="CHEBI:43474"/>
        <dbReference type="ChEBI" id="CHEBI:59918"/>
        <dbReference type="EC" id="3.6.1.7"/>
    </reaction>
</comment>
<keyword evidence="5" id="KW-0378">Hydrolase</keyword>
<feature type="active site" evidence="5">
    <location>
        <position position="36"/>
    </location>
</feature>
<gene>
    <name evidence="9" type="ORF">B5E91_00375</name>
    <name evidence="8" type="ORF">K8V91_03905</name>
</gene>
<reference evidence="10" key="1">
    <citation type="submission" date="2017-04" db="EMBL/GenBank/DDBJ databases">
        <title>Function of individual gut microbiota members based on whole genome sequencing of pure cultures obtained from chicken caecum.</title>
        <authorList>
            <person name="Medvecky M."/>
            <person name="Cejkova D."/>
            <person name="Polansky O."/>
            <person name="Karasova D."/>
            <person name="Kubasova T."/>
            <person name="Cizek A."/>
            <person name="Rychlik I."/>
        </authorList>
    </citation>
    <scope>NUCLEOTIDE SEQUENCE [LARGE SCALE GENOMIC DNA]</scope>
    <source>
        <strain evidence="10">An149</strain>
    </source>
</reference>
<dbReference type="Gene3D" id="3.30.70.100">
    <property type="match status" value="1"/>
</dbReference>
<protein>
    <recommendedName>
        <fullName evidence="3 5">acylphosphatase</fullName>
        <ecNumber evidence="2 5">3.6.1.7</ecNumber>
    </recommendedName>
</protein>
<evidence type="ECO:0000256" key="2">
    <source>
        <dbReference type="ARBA" id="ARBA00012150"/>
    </source>
</evidence>
<reference evidence="8" key="4">
    <citation type="submission" date="2021-09" db="EMBL/GenBank/DDBJ databases">
        <authorList>
            <person name="Gilroy R."/>
        </authorList>
    </citation>
    <scope>NUCLEOTIDE SEQUENCE</scope>
    <source>
        <strain evidence="8">CHK193-16274</strain>
    </source>
</reference>
<dbReference type="Proteomes" id="UP000749320">
    <property type="component" value="Unassembled WGS sequence"/>
</dbReference>
<name>A0A1Y4EKL5_9FIRM</name>
<dbReference type="RefSeq" id="WP_087253675.1">
    <property type="nucleotide sequence ID" value="NZ_CAJFOD010000098.1"/>
</dbReference>
<dbReference type="PRINTS" id="PR00112">
    <property type="entry name" value="ACYLPHPHTASE"/>
</dbReference>
<organism evidence="9 10">
    <name type="scientific">Thomasclavelia spiroformis</name>
    <dbReference type="NCBI Taxonomy" id="29348"/>
    <lineage>
        <taxon>Bacteria</taxon>
        <taxon>Bacillati</taxon>
        <taxon>Bacillota</taxon>
        <taxon>Erysipelotrichia</taxon>
        <taxon>Erysipelotrichales</taxon>
        <taxon>Coprobacillaceae</taxon>
        <taxon>Thomasclavelia</taxon>
    </lineage>
</organism>
<comment type="similarity">
    <text evidence="1 6">Belongs to the acylphosphatase family.</text>
</comment>
<evidence type="ECO:0000259" key="7">
    <source>
        <dbReference type="PROSITE" id="PS51160"/>
    </source>
</evidence>
<feature type="domain" description="Acylphosphatase-like" evidence="7">
    <location>
        <begin position="3"/>
        <end position="89"/>
    </location>
</feature>
<dbReference type="EMBL" id="DYWV01000129">
    <property type="protein sequence ID" value="HJF40047.1"/>
    <property type="molecule type" value="Genomic_DNA"/>
</dbReference>